<comment type="caution">
    <text evidence="1">The sequence shown here is derived from an EMBL/GenBank/DDBJ whole genome shotgun (WGS) entry which is preliminary data.</text>
</comment>
<gene>
    <name evidence="1" type="ORF">GCM10010515_58160</name>
</gene>
<reference evidence="1" key="2">
    <citation type="submission" date="2020-09" db="EMBL/GenBank/DDBJ databases">
        <authorList>
            <person name="Sun Q."/>
            <person name="Ohkuma M."/>
        </authorList>
    </citation>
    <scope>NUCLEOTIDE SEQUENCE</scope>
    <source>
        <strain evidence="1">JCM 4956</strain>
    </source>
</reference>
<sequence length="42" mass="4450">MVRDPDRHGGPLLHFMDVGGMERGAGPTAHVGKVYGDTTKAD</sequence>
<proteinExistence type="predicted"/>
<dbReference type="EMBL" id="BMWD01000024">
    <property type="protein sequence ID" value="GGX82880.1"/>
    <property type="molecule type" value="Genomic_DNA"/>
</dbReference>
<keyword evidence="2" id="KW-1185">Reference proteome</keyword>
<dbReference type="AlphaFoldDB" id="A0A918NNC8"/>
<reference evidence="1" key="1">
    <citation type="journal article" date="2014" name="Int. J. Syst. Evol. Microbiol.">
        <title>Complete genome sequence of Corynebacterium casei LMG S-19264T (=DSM 44701T), isolated from a smear-ripened cheese.</title>
        <authorList>
            <consortium name="US DOE Joint Genome Institute (JGI-PGF)"/>
            <person name="Walter F."/>
            <person name="Albersmeier A."/>
            <person name="Kalinowski J."/>
            <person name="Ruckert C."/>
        </authorList>
    </citation>
    <scope>NUCLEOTIDE SEQUENCE</scope>
    <source>
        <strain evidence="1">JCM 4956</strain>
    </source>
</reference>
<evidence type="ECO:0000313" key="1">
    <source>
        <dbReference type="EMBL" id="GGX82880.1"/>
    </source>
</evidence>
<organism evidence="1 2">
    <name type="scientific">Streptomyces fructofermentans</name>
    <dbReference type="NCBI Taxonomy" id="152141"/>
    <lineage>
        <taxon>Bacteria</taxon>
        <taxon>Bacillati</taxon>
        <taxon>Actinomycetota</taxon>
        <taxon>Actinomycetes</taxon>
        <taxon>Kitasatosporales</taxon>
        <taxon>Streptomycetaceae</taxon>
        <taxon>Streptomyces</taxon>
    </lineage>
</organism>
<protein>
    <submittedName>
        <fullName evidence="1">Uncharacterized protein</fullName>
    </submittedName>
</protein>
<accession>A0A918NNC8</accession>
<name>A0A918NNC8_9ACTN</name>
<evidence type="ECO:0000313" key="2">
    <source>
        <dbReference type="Proteomes" id="UP000645555"/>
    </source>
</evidence>
<dbReference type="Proteomes" id="UP000645555">
    <property type="component" value="Unassembled WGS sequence"/>
</dbReference>